<dbReference type="InterPro" id="IPR019268">
    <property type="entry name" value="DUF2278"/>
</dbReference>
<dbReference type="EMBL" id="JAALHA020000009">
    <property type="protein sequence ID" value="MDR9896856.1"/>
    <property type="molecule type" value="Genomic_DNA"/>
</dbReference>
<feature type="domain" description="LTD" evidence="1">
    <location>
        <begin position="266"/>
        <end position="354"/>
    </location>
</feature>
<protein>
    <submittedName>
        <fullName evidence="2">DUF2278 family protein</fullName>
    </submittedName>
</protein>
<dbReference type="InterPro" id="IPR036415">
    <property type="entry name" value="Lamin_tail_dom_sf"/>
</dbReference>
<dbReference type="AlphaFoldDB" id="A0AAP5M6C7"/>
<reference evidence="3" key="1">
    <citation type="journal article" date="2021" name="Science">
        <title>Hunting the eagle killer: A cyanobacterial neurotoxin causes vacuolar myelinopathy.</title>
        <authorList>
            <person name="Breinlinger S."/>
            <person name="Phillips T.J."/>
            <person name="Haram B.N."/>
            <person name="Mares J."/>
            <person name="Martinez Yerena J.A."/>
            <person name="Hrouzek P."/>
            <person name="Sobotka R."/>
            <person name="Henderson W.M."/>
            <person name="Schmieder P."/>
            <person name="Williams S.M."/>
            <person name="Lauderdale J.D."/>
            <person name="Wilde H.D."/>
            <person name="Gerrin W."/>
            <person name="Kust A."/>
            <person name="Washington J.W."/>
            <person name="Wagner C."/>
            <person name="Geier B."/>
            <person name="Liebeke M."/>
            <person name="Enke H."/>
            <person name="Niedermeyer T.H.J."/>
            <person name="Wilde S.B."/>
        </authorList>
    </citation>
    <scope>NUCLEOTIDE SEQUENCE [LARGE SCALE GENOMIC DNA]</scope>
    <source>
        <strain evidence="3">Thurmond2011</strain>
    </source>
</reference>
<sequence length="369" mass="40294">MPLKNGYAVLKGHVISGVPAKPGKDHYSVHVIDDEKDYRIAINVRSNARNFGKDLWFFLDENYQHPIIASLKDLPLGRKIFKSNSTADERKNSGIALDFIRMNLFDRTKMKIFPGYLEGAHNDLNERIDDLITDIAGDEESLVYAFGEPWIDEPVKDKVFGFNPGNGVHDIHMNQGDLSGDHAQEDGVYQDGGLIFYYAPENRYIGYFTKFQSQSWHTDDKTGHAISGQGEDLEPGSGKVGGAIAQGTHGGGNPMTPGHDPDFQVRIIAAMVNPIGPAPEAETVTLLNTTSETVDLTGWFLTDKQKNKMPLSGSIPKGGTLLVPVEEPMQLSNSGGTITLLNNQGVKIHGVSYTAESAHKEGVTIVFGA</sequence>
<comment type="caution">
    <text evidence="2">The sequence shown here is derived from an EMBL/GenBank/DDBJ whole genome shotgun (WGS) entry which is preliminary data.</text>
</comment>
<evidence type="ECO:0000313" key="3">
    <source>
        <dbReference type="Proteomes" id="UP000667802"/>
    </source>
</evidence>
<dbReference type="Pfam" id="PF10042">
    <property type="entry name" value="DUF2278"/>
    <property type="match status" value="1"/>
</dbReference>
<evidence type="ECO:0000313" key="2">
    <source>
        <dbReference type="EMBL" id="MDR9896856.1"/>
    </source>
</evidence>
<keyword evidence="3" id="KW-1185">Reference proteome</keyword>
<dbReference type="RefSeq" id="WP_310834021.1">
    <property type="nucleotide sequence ID" value="NZ_JAALHA020000009.1"/>
</dbReference>
<gene>
    <name evidence="2" type="ORF">G7B40_020130</name>
</gene>
<organism evidence="2 3">
    <name type="scientific">Aetokthonos hydrillicola Thurmond2011</name>
    <dbReference type="NCBI Taxonomy" id="2712845"/>
    <lineage>
        <taxon>Bacteria</taxon>
        <taxon>Bacillati</taxon>
        <taxon>Cyanobacteriota</taxon>
        <taxon>Cyanophyceae</taxon>
        <taxon>Nostocales</taxon>
        <taxon>Hapalosiphonaceae</taxon>
        <taxon>Aetokthonos</taxon>
    </lineage>
</organism>
<dbReference type="Pfam" id="PF00932">
    <property type="entry name" value="LTD"/>
    <property type="match status" value="1"/>
</dbReference>
<name>A0AAP5M6C7_9CYAN</name>
<proteinExistence type="predicted"/>
<dbReference type="SUPFAM" id="SSF74853">
    <property type="entry name" value="Lamin A/C globular tail domain"/>
    <property type="match status" value="1"/>
</dbReference>
<dbReference type="Proteomes" id="UP000667802">
    <property type="component" value="Unassembled WGS sequence"/>
</dbReference>
<dbReference type="InterPro" id="IPR001322">
    <property type="entry name" value="Lamin_tail_dom"/>
</dbReference>
<accession>A0AAP5M6C7</accession>
<evidence type="ECO:0000259" key="1">
    <source>
        <dbReference type="Pfam" id="PF00932"/>
    </source>
</evidence>